<protein>
    <submittedName>
        <fullName evidence="2">N-acetyl-anhydromuranmyl-L-alanine amidase</fullName>
    </submittedName>
</protein>
<feature type="transmembrane region" description="Helical" evidence="1">
    <location>
        <begin position="62"/>
        <end position="83"/>
    </location>
</feature>
<evidence type="ECO:0000313" key="3">
    <source>
        <dbReference type="Proteomes" id="UP000315825"/>
    </source>
</evidence>
<keyword evidence="1" id="KW-1133">Transmembrane helix</keyword>
<accession>A0A520MX08</accession>
<evidence type="ECO:0000256" key="1">
    <source>
        <dbReference type="SAM" id="Phobius"/>
    </source>
</evidence>
<organism evidence="2 3">
    <name type="scientific">SAR86 cluster bacterium</name>
    <dbReference type="NCBI Taxonomy" id="2030880"/>
    <lineage>
        <taxon>Bacteria</taxon>
        <taxon>Pseudomonadati</taxon>
        <taxon>Pseudomonadota</taxon>
        <taxon>Gammaproteobacteria</taxon>
        <taxon>SAR86 cluster</taxon>
    </lineage>
</organism>
<sequence length="86" mass="9097">MIPDGIVFGLIDNGILAFVTLLGIDIDKYFKGSGIHGAIYGALIGNSLSDFVGAVVDFPIETAINITLGCLAVIPLVWFILLFKKG</sequence>
<feature type="transmembrane region" description="Helical" evidence="1">
    <location>
        <begin position="6"/>
        <end position="26"/>
    </location>
</feature>
<keyword evidence="1" id="KW-0812">Transmembrane</keyword>
<reference evidence="2 3" key="1">
    <citation type="submission" date="2019-02" db="EMBL/GenBank/DDBJ databases">
        <title>Prokaryotic population dynamics and viral predation in marine succession experiment using metagenomics: the confinement effect.</title>
        <authorList>
            <person name="Haro-Moreno J.M."/>
            <person name="Rodriguez-Valera F."/>
            <person name="Lopez-Perez M."/>
        </authorList>
    </citation>
    <scope>NUCLEOTIDE SEQUENCE [LARGE SCALE GENOMIC DNA]</scope>
    <source>
        <strain evidence="2">MED-G159</strain>
    </source>
</reference>
<dbReference type="AlphaFoldDB" id="A0A520MX08"/>
<evidence type="ECO:0000313" key="2">
    <source>
        <dbReference type="EMBL" id="RZO25741.1"/>
    </source>
</evidence>
<comment type="caution">
    <text evidence="2">The sequence shown here is derived from an EMBL/GenBank/DDBJ whole genome shotgun (WGS) entry which is preliminary data.</text>
</comment>
<keyword evidence="1" id="KW-0472">Membrane</keyword>
<name>A0A520MX08_9GAMM</name>
<proteinExistence type="predicted"/>
<dbReference type="EMBL" id="SHBE01000011">
    <property type="protein sequence ID" value="RZO25741.1"/>
    <property type="molecule type" value="Genomic_DNA"/>
</dbReference>
<gene>
    <name evidence="2" type="ORF">EVA92_04595</name>
</gene>
<feature type="transmembrane region" description="Helical" evidence="1">
    <location>
        <begin position="38"/>
        <end position="56"/>
    </location>
</feature>
<dbReference type="Proteomes" id="UP000315825">
    <property type="component" value="Unassembled WGS sequence"/>
</dbReference>